<protein>
    <submittedName>
        <fullName evidence="9">Putative molybdopterin oxidoreductase</fullName>
    </submittedName>
</protein>
<evidence type="ECO:0000313" key="10">
    <source>
        <dbReference type="Proteomes" id="UP000194003"/>
    </source>
</evidence>
<dbReference type="InterPro" id="IPR050612">
    <property type="entry name" value="Prok_Mopterin_Oxidored"/>
</dbReference>
<keyword evidence="5" id="KW-0560">Oxidoreductase</keyword>
<keyword evidence="7" id="KW-0411">Iron-sulfur</keyword>
<dbReference type="PROSITE" id="PS00490">
    <property type="entry name" value="MOLYBDOPTERIN_PROK_2"/>
    <property type="match status" value="1"/>
</dbReference>
<keyword evidence="6" id="KW-0408">Iron</keyword>
<evidence type="ECO:0000256" key="5">
    <source>
        <dbReference type="ARBA" id="ARBA00023002"/>
    </source>
</evidence>
<dbReference type="Gene3D" id="3.40.50.740">
    <property type="match status" value="1"/>
</dbReference>
<evidence type="ECO:0000256" key="4">
    <source>
        <dbReference type="ARBA" id="ARBA00022723"/>
    </source>
</evidence>
<dbReference type="Gene3D" id="3.40.228.10">
    <property type="entry name" value="Dimethylsulfoxide Reductase, domain 2"/>
    <property type="match status" value="1"/>
</dbReference>
<name>A0A1Y2K4S4_9PROT</name>
<dbReference type="Gene3D" id="2.40.40.20">
    <property type="match status" value="1"/>
</dbReference>
<dbReference type="CDD" id="cd02766">
    <property type="entry name" value="MopB_3"/>
    <property type="match status" value="1"/>
</dbReference>
<dbReference type="Pfam" id="PF01568">
    <property type="entry name" value="Molydop_binding"/>
    <property type="match status" value="1"/>
</dbReference>
<dbReference type="SUPFAM" id="SSF50692">
    <property type="entry name" value="ADC-like"/>
    <property type="match status" value="1"/>
</dbReference>
<evidence type="ECO:0000313" key="9">
    <source>
        <dbReference type="EMBL" id="OSM04325.1"/>
    </source>
</evidence>
<dbReference type="GO" id="GO:0051536">
    <property type="term" value="F:iron-sulfur cluster binding"/>
    <property type="evidence" value="ECO:0007669"/>
    <property type="project" value="UniProtKB-KW"/>
</dbReference>
<evidence type="ECO:0000259" key="8">
    <source>
        <dbReference type="PROSITE" id="PS51669"/>
    </source>
</evidence>
<dbReference type="GO" id="GO:0043546">
    <property type="term" value="F:molybdopterin cofactor binding"/>
    <property type="evidence" value="ECO:0007669"/>
    <property type="project" value="InterPro"/>
</dbReference>
<dbReference type="InterPro" id="IPR006657">
    <property type="entry name" value="MoPterin_dinucl-bd_dom"/>
</dbReference>
<dbReference type="InterPro" id="IPR006963">
    <property type="entry name" value="Mopterin_OxRdtase_4Fe-4S_dom"/>
</dbReference>
<dbReference type="Gene3D" id="3.30.2070.10">
    <property type="entry name" value="Formate dehydrogenase/DMSO reductase"/>
    <property type="match status" value="1"/>
</dbReference>
<comment type="caution">
    <text evidence="9">The sequence shown here is derived from an EMBL/GenBank/DDBJ whole genome shotgun (WGS) entry which is preliminary data.</text>
</comment>
<dbReference type="InterPro" id="IPR006656">
    <property type="entry name" value="Mopterin_OxRdtase"/>
</dbReference>
<keyword evidence="4" id="KW-0479">Metal-binding</keyword>
<dbReference type="PROSITE" id="PS51669">
    <property type="entry name" value="4FE4S_MOW_BIS_MGD"/>
    <property type="match status" value="1"/>
</dbReference>
<reference evidence="9 10" key="1">
    <citation type="journal article" date="2016" name="BMC Genomics">
        <title>Combined genomic and structural analyses of a cultured magnetotactic bacterium reveals its niche adaptation to a dynamic environment.</title>
        <authorList>
            <person name="Araujo A.C."/>
            <person name="Morillo V."/>
            <person name="Cypriano J."/>
            <person name="Teixeira L.C."/>
            <person name="Leao P."/>
            <person name="Lyra S."/>
            <person name="Almeida L.G."/>
            <person name="Bazylinski D.A."/>
            <person name="Vasconcellos A.T."/>
            <person name="Abreu F."/>
            <person name="Lins U."/>
        </authorList>
    </citation>
    <scope>NUCLEOTIDE SEQUENCE [LARGE SCALE GENOMIC DNA]</scope>
    <source>
        <strain evidence="9 10">IT-1</strain>
    </source>
</reference>
<dbReference type="Pfam" id="PF00384">
    <property type="entry name" value="Molybdopterin"/>
    <property type="match status" value="1"/>
</dbReference>
<dbReference type="InterPro" id="IPR009010">
    <property type="entry name" value="Asp_de-COase-like_dom_sf"/>
</dbReference>
<dbReference type="InterPro" id="IPR006655">
    <property type="entry name" value="Mopterin_OxRdtase_prok_CS"/>
</dbReference>
<dbReference type="GO" id="GO:0046872">
    <property type="term" value="F:metal ion binding"/>
    <property type="evidence" value="ECO:0007669"/>
    <property type="project" value="UniProtKB-KW"/>
</dbReference>
<dbReference type="PANTHER" id="PTHR43742">
    <property type="entry name" value="TRIMETHYLAMINE-N-OXIDE REDUCTASE"/>
    <property type="match status" value="1"/>
</dbReference>
<keyword evidence="3" id="KW-0500">Molybdenum</keyword>
<comment type="cofactor">
    <cofactor evidence="1">
        <name>Mo-bis(molybdopterin guanine dinucleotide)</name>
        <dbReference type="ChEBI" id="CHEBI:60539"/>
    </cofactor>
</comment>
<evidence type="ECO:0000256" key="6">
    <source>
        <dbReference type="ARBA" id="ARBA00023004"/>
    </source>
</evidence>
<proteinExistence type="inferred from homology"/>
<dbReference type="AlphaFoldDB" id="A0A1Y2K4S4"/>
<dbReference type="Gene3D" id="2.20.25.90">
    <property type="entry name" value="ADC-like domains"/>
    <property type="match status" value="1"/>
</dbReference>
<evidence type="ECO:0000256" key="2">
    <source>
        <dbReference type="ARBA" id="ARBA00010312"/>
    </source>
</evidence>
<evidence type="ECO:0000256" key="1">
    <source>
        <dbReference type="ARBA" id="ARBA00001942"/>
    </source>
</evidence>
<dbReference type="SUPFAM" id="SSF53706">
    <property type="entry name" value="Formate dehydrogenase/DMSO reductase, domains 1-3"/>
    <property type="match status" value="1"/>
</dbReference>
<evidence type="ECO:0000256" key="7">
    <source>
        <dbReference type="ARBA" id="ARBA00023014"/>
    </source>
</evidence>
<sequence length="657" mass="71704">MQTGADGQITKISGDPDHPFTQGVICGKVSRYSEIQHGPRILQPMRRNGPKGVADFVPISWDEALDRIAEGWGRRIEQHGAQTIWAHWYGGTMGVVQRSAVERLVHRGGFSRMRKTLCFAIAAAGWSAGVGRGLGPSAEDLAEQSDLIILWGINAVSTHINLMGFVKRARARGARLIVVDPYRTRTAKLADWHIQPRPGTDGALARALMGVMLREGLADRDYLAQLTDFDDAVDAHMQAATAQWAEAITGVPAADIDAFAREYAAASAPYIRIGIGMTRQNNGAVNLHAVSCLPALVGAWKKRGGGALLETGDAFKALNLDAARGAQWIDHETRVLDMSQISRILTDESLETPITGLLVMHSNPVGSCPDSSKTIRGLCRDDLFTVVHEQVMSDTARFADILLPATTFLEHDDLYKSYGQYTVQSSDVVVPPSGEALSNHDFINRLAQRMGWDEPGFQMDAKQMRAQMLADSGLPPLEAWPQPWLDMTPDEEARHFRNGFGHADGRFRFKPDWGDAAMPAMPDHWAVNRRDDAQSAQYPLDFMTPPAHEVLNTTFTASQKARDKRGKPTLLLHPDDAAARGIVDGERVVAYNALAHLVFIAKISDVVRPGLCLTETNYAGEEFEQGVGPNALSHADPVVPAGGPAFHDNRVEVAKAS</sequence>
<dbReference type="Proteomes" id="UP000194003">
    <property type="component" value="Unassembled WGS sequence"/>
</dbReference>
<dbReference type="InterPro" id="IPR037920">
    <property type="entry name" value="YoaE_C"/>
</dbReference>
<dbReference type="CDD" id="cd02786">
    <property type="entry name" value="MopB_CT_3"/>
    <property type="match status" value="1"/>
</dbReference>
<feature type="domain" description="4Fe-4S Mo/W bis-MGD-type" evidence="8">
    <location>
        <begin position="1"/>
        <end position="40"/>
    </location>
</feature>
<organism evidence="9 10">
    <name type="scientific">Magnetofaba australis IT-1</name>
    <dbReference type="NCBI Taxonomy" id="1434232"/>
    <lineage>
        <taxon>Bacteria</taxon>
        <taxon>Pseudomonadati</taxon>
        <taxon>Pseudomonadota</taxon>
        <taxon>Magnetococcia</taxon>
        <taxon>Magnetococcales</taxon>
        <taxon>Magnetococcaceae</taxon>
        <taxon>Magnetofaba</taxon>
    </lineage>
</organism>
<dbReference type="PANTHER" id="PTHR43742:SF6">
    <property type="entry name" value="OXIDOREDUCTASE YYAE-RELATED"/>
    <property type="match status" value="1"/>
</dbReference>
<comment type="similarity">
    <text evidence="2">Belongs to the prokaryotic molybdopterin-containing oxidoreductase family.</text>
</comment>
<keyword evidence="10" id="KW-1185">Reference proteome</keyword>
<gene>
    <name evidence="9" type="ORF">MAIT1_04203</name>
</gene>
<evidence type="ECO:0000256" key="3">
    <source>
        <dbReference type="ARBA" id="ARBA00022505"/>
    </source>
</evidence>
<dbReference type="EMBL" id="LVJN01000019">
    <property type="protein sequence ID" value="OSM04325.1"/>
    <property type="molecule type" value="Genomic_DNA"/>
</dbReference>
<dbReference type="GO" id="GO:0016491">
    <property type="term" value="F:oxidoreductase activity"/>
    <property type="evidence" value="ECO:0007669"/>
    <property type="project" value="UniProtKB-KW"/>
</dbReference>
<accession>A0A1Y2K4S4</accession>
<dbReference type="STRING" id="1434232.MAIT1_04203"/>